<dbReference type="Pfam" id="PF06574">
    <property type="entry name" value="FAD_syn"/>
    <property type="match status" value="1"/>
</dbReference>
<dbReference type="SUPFAM" id="SSF82114">
    <property type="entry name" value="Riboflavin kinase-like"/>
    <property type="match status" value="1"/>
</dbReference>
<dbReference type="PANTHER" id="PTHR22749">
    <property type="entry name" value="RIBOFLAVIN KINASE/FMN ADENYLYLTRANSFERASE"/>
    <property type="match status" value="1"/>
</dbReference>
<accession>A0A7W7ZA70</accession>
<comment type="catalytic activity">
    <reaction evidence="14 15">
        <text>FMN + ATP + H(+) = FAD + diphosphate</text>
        <dbReference type="Rhea" id="RHEA:17237"/>
        <dbReference type="ChEBI" id="CHEBI:15378"/>
        <dbReference type="ChEBI" id="CHEBI:30616"/>
        <dbReference type="ChEBI" id="CHEBI:33019"/>
        <dbReference type="ChEBI" id="CHEBI:57692"/>
        <dbReference type="ChEBI" id="CHEBI:58210"/>
        <dbReference type="EC" id="2.7.7.2"/>
    </reaction>
</comment>
<evidence type="ECO:0000313" key="17">
    <source>
        <dbReference type="EMBL" id="MBB5055904.1"/>
    </source>
</evidence>
<dbReference type="GO" id="GO:0009398">
    <property type="term" value="P:FMN biosynthetic process"/>
    <property type="evidence" value="ECO:0007669"/>
    <property type="project" value="UniProtKB-UniRule"/>
</dbReference>
<comment type="catalytic activity">
    <reaction evidence="13 15">
        <text>riboflavin + ATP = FMN + ADP + H(+)</text>
        <dbReference type="Rhea" id="RHEA:14357"/>
        <dbReference type="ChEBI" id="CHEBI:15378"/>
        <dbReference type="ChEBI" id="CHEBI:30616"/>
        <dbReference type="ChEBI" id="CHEBI:57986"/>
        <dbReference type="ChEBI" id="CHEBI:58210"/>
        <dbReference type="ChEBI" id="CHEBI:456216"/>
        <dbReference type="EC" id="2.7.1.26"/>
    </reaction>
</comment>
<keyword evidence="6 15" id="KW-0808">Transferase</keyword>
<evidence type="ECO:0000256" key="14">
    <source>
        <dbReference type="ARBA" id="ARBA00049494"/>
    </source>
</evidence>
<dbReference type="InterPro" id="IPR002606">
    <property type="entry name" value="Riboflavin_kinase_bac"/>
</dbReference>
<evidence type="ECO:0000256" key="10">
    <source>
        <dbReference type="ARBA" id="ARBA00022827"/>
    </source>
</evidence>
<evidence type="ECO:0000313" key="18">
    <source>
        <dbReference type="Proteomes" id="UP000540989"/>
    </source>
</evidence>
<dbReference type="Pfam" id="PF01687">
    <property type="entry name" value="Flavokinase"/>
    <property type="match status" value="1"/>
</dbReference>
<dbReference type="GO" id="GO:0005524">
    <property type="term" value="F:ATP binding"/>
    <property type="evidence" value="ECO:0007669"/>
    <property type="project" value="UniProtKB-UniRule"/>
</dbReference>
<evidence type="ECO:0000256" key="2">
    <source>
        <dbReference type="ARBA" id="ARBA00004726"/>
    </source>
</evidence>
<evidence type="ECO:0000256" key="4">
    <source>
        <dbReference type="ARBA" id="ARBA00022630"/>
    </source>
</evidence>
<evidence type="ECO:0000256" key="1">
    <source>
        <dbReference type="ARBA" id="ARBA00002121"/>
    </source>
</evidence>
<organism evidence="17 18">
    <name type="scientific">Granulicella aggregans</name>
    <dbReference type="NCBI Taxonomy" id="474949"/>
    <lineage>
        <taxon>Bacteria</taxon>
        <taxon>Pseudomonadati</taxon>
        <taxon>Acidobacteriota</taxon>
        <taxon>Terriglobia</taxon>
        <taxon>Terriglobales</taxon>
        <taxon>Acidobacteriaceae</taxon>
        <taxon>Granulicella</taxon>
    </lineage>
</organism>
<feature type="domain" description="Riboflavin kinase" evidence="16">
    <location>
        <begin position="183"/>
        <end position="312"/>
    </location>
</feature>
<dbReference type="AlphaFoldDB" id="A0A7W7ZA70"/>
<dbReference type="SMART" id="SM00904">
    <property type="entry name" value="Flavokinase"/>
    <property type="match status" value="1"/>
</dbReference>
<dbReference type="GO" id="GO:0003919">
    <property type="term" value="F:FMN adenylyltransferase activity"/>
    <property type="evidence" value="ECO:0007669"/>
    <property type="project" value="UniProtKB-UniRule"/>
</dbReference>
<evidence type="ECO:0000256" key="15">
    <source>
        <dbReference type="PIRNR" id="PIRNR004491"/>
    </source>
</evidence>
<dbReference type="InterPro" id="IPR015864">
    <property type="entry name" value="FAD_synthase"/>
</dbReference>
<keyword evidence="11 15" id="KW-0067">ATP-binding</keyword>
<name>A0A7W7ZA70_9BACT</name>
<dbReference type="EC" id="2.7.1.26" evidence="15"/>
<evidence type="ECO:0000256" key="6">
    <source>
        <dbReference type="ARBA" id="ARBA00022679"/>
    </source>
</evidence>
<dbReference type="UniPathway" id="UPA00276">
    <property type="reaction ID" value="UER00406"/>
</dbReference>
<keyword evidence="5 15" id="KW-0288">FMN</keyword>
<dbReference type="PIRSF" id="PIRSF004491">
    <property type="entry name" value="FAD_Synth"/>
    <property type="match status" value="1"/>
</dbReference>
<dbReference type="InterPro" id="IPR014729">
    <property type="entry name" value="Rossmann-like_a/b/a_fold"/>
</dbReference>
<keyword evidence="18" id="KW-1185">Reference proteome</keyword>
<evidence type="ECO:0000256" key="8">
    <source>
        <dbReference type="ARBA" id="ARBA00022741"/>
    </source>
</evidence>
<evidence type="ECO:0000256" key="9">
    <source>
        <dbReference type="ARBA" id="ARBA00022777"/>
    </source>
</evidence>
<reference evidence="17 18" key="1">
    <citation type="submission" date="2020-08" db="EMBL/GenBank/DDBJ databases">
        <title>Genomic Encyclopedia of Type Strains, Phase IV (KMG-V): Genome sequencing to study the core and pangenomes of soil and plant-associated prokaryotes.</title>
        <authorList>
            <person name="Whitman W."/>
        </authorList>
    </citation>
    <scope>NUCLEOTIDE SEQUENCE [LARGE SCALE GENOMIC DNA]</scope>
    <source>
        <strain evidence="17 18">M8UP14</strain>
    </source>
</reference>
<evidence type="ECO:0000259" key="16">
    <source>
        <dbReference type="SMART" id="SM00904"/>
    </source>
</evidence>
<dbReference type="CDD" id="cd02064">
    <property type="entry name" value="FAD_synthetase_N"/>
    <property type="match status" value="1"/>
</dbReference>
<evidence type="ECO:0000256" key="3">
    <source>
        <dbReference type="ARBA" id="ARBA00005201"/>
    </source>
</evidence>
<evidence type="ECO:0000256" key="5">
    <source>
        <dbReference type="ARBA" id="ARBA00022643"/>
    </source>
</evidence>
<keyword evidence="10 15" id="KW-0274">FAD</keyword>
<keyword evidence="8 15" id="KW-0547">Nucleotide-binding</keyword>
<dbReference type="InterPro" id="IPR023468">
    <property type="entry name" value="Riboflavin_kinase"/>
</dbReference>
<protein>
    <recommendedName>
        <fullName evidence="15">Riboflavin biosynthesis protein</fullName>
    </recommendedName>
    <domain>
        <recommendedName>
            <fullName evidence="15">Riboflavin kinase</fullName>
            <ecNumber evidence="15">2.7.1.26</ecNumber>
        </recommendedName>
        <alternativeName>
            <fullName evidence="15">Flavokinase</fullName>
        </alternativeName>
    </domain>
    <domain>
        <recommendedName>
            <fullName evidence="15">FMN adenylyltransferase</fullName>
            <ecNumber evidence="15">2.7.7.2</ecNumber>
        </recommendedName>
        <alternativeName>
            <fullName evidence="15">FAD pyrophosphorylase</fullName>
        </alternativeName>
        <alternativeName>
            <fullName evidence="15">FAD synthase</fullName>
        </alternativeName>
    </domain>
</protein>
<comment type="pathway">
    <text evidence="3 15">Cofactor biosynthesis; FMN biosynthesis; FMN from riboflavin (ATP route): step 1/1.</text>
</comment>
<dbReference type="NCBIfam" id="TIGR00083">
    <property type="entry name" value="ribF"/>
    <property type="match status" value="1"/>
</dbReference>
<comment type="function">
    <text evidence="1">Catalyzes the phosphorylation of riboflavin to FMN followed by the adenylation of FMN to FAD.</text>
</comment>
<dbReference type="UniPathway" id="UPA00277">
    <property type="reaction ID" value="UER00407"/>
</dbReference>
<dbReference type="FunFam" id="3.40.50.620:FF:000021">
    <property type="entry name" value="Riboflavin biosynthesis protein"/>
    <property type="match status" value="1"/>
</dbReference>
<dbReference type="EMBL" id="JACHIP010000001">
    <property type="protein sequence ID" value="MBB5055904.1"/>
    <property type="molecule type" value="Genomic_DNA"/>
</dbReference>
<dbReference type="GO" id="GO:0008531">
    <property type="term" value="F:riboflavin kinase activity"/>
    <property type="evidence" value="ECO:0007669"/>
    <property type="project" value="UniProtKB-UniRule"/>
</dbReference>
<keyword evidence="12" id="KW-0511">Multifunctional enzyme</keyword>
<keyword evidence="4 15" id="KW-0285">Flavoprotein</keyword>
<dbReference type="InterPro" id="IPR015865">
    <property type="entry name" value="Riboflavin_kinase_bac/euk"/>
</dbReference>
<evidence type="ECO:0000256" key="13">
    <source>
        <dbReference type="ARBA" id="ARBA00047880"/>
    </source>
</evidence>
<dbReference type="Gene3D" id="2.40.30.30">
    <property type="entry name" value="Riboflavin kinase-like"/>
    <property type="match status" value="1"/>
</dbReference>
<proteinExistence type="inferred from homology"/>
<dbReference type="PANTHER" id="PTHR22749:SF6">
    <property type="entry name" value="RIBOFLAVIN KINASE"/>
    <property type="match status" value="1"/>
</dbReference>
<keyword evidence="7 15" id="KW-0548">Nucleotidyltransferase</keyword>
<dbReference type="EC" id="2.7.7.2" evidence="15"/>
<gene>
    <name evidence="17" type="ORF">HDF16_000573</name>
</gene>
<dbReference type="GO" id="GO:0009231">
    <property type="term" value="P:riboflavin biosynthetic process"/>
    <property type="evidence" value="ECO:0007669"/>
    <property type="project" value="InterPro"/>
</dbReference>
<keyword evidence="9 15" id="KW-0418">Kinase</keyword>
<sequence length="334" mass="36142">MKIYRSLAELPSDLGPTVATIGNFDGVHRGHQWVIAEVIARAAALGATSLAITLDPHPARVLGKQTNLTLITPLEEKLALLAATGIDAAFVLPFDLELSRLTARDFASTILRDALHVVEVHEGENFRFGHNAEAGIDGLEQLGRDLNFAVKTYSPSVLRGEAVSSSRIRKLIAAGEVHRARPLLGRPFSIVSTPASGRGYGTKYTVPTINLADYAELLPAAGVYITQITIDGETFDAVTNVGTRPTFGHVPGTPDFTVETHILNFHPIDLDEGTPIRLAFLHRLRPEIKWPNPEALRTQIGLDVARAKRYFSLCKSLGKTVLPDGRPARAAVTS</sequence>
<dbReference type="InterPro" id="IPR023465">
    <property type="entry name" value="Riboflavin_kinase_dom_sf"/>
</dbReference>
<evidence type="ECO:0000256" key="11">
    <source>
        <dbReference type="ARBA" id="ARBA00022840"/>
    </source>
</evidence>
<comment type="similarity">
    <text evidence="15">Belongs to the ribF family.</text>
</comment>
<evidence type="ECO:0000256" key="12">
    <source>
        <dbReference type="ARBA" id="ARBA00023268"/>
    </source>
</evidence>
<comment type="pathway">
    <text evidence="2 15">Cofactor biosynthesis; FAD biosynthesis; FAD from FMN: step 1/1.</text>
</comment>
<dbReference type="Gene3D" id="3.40.50.620">
    <property type="entry name" value="HUPs"/>
    <property type="match status" value="1"/>
</dbReference>
<dbReference type="GO" id="GO:0006747">
    <property type="term" value="P:FAD biosynthetic process"/>
    <property type="evidence" value="ECO:0007669"/>
    <property type="project" value="UniProtKB-UniRule"/>
</dbReference>
<dbReference type="SUPFAM" id="SSF52374">
    <property type="entry name" value="Nucleotidylyl transferase"/>
    <property type="match status" value="1"/>
</dbReference>
<dbReference type="Proteomes" id="UP000540989">
    <property type="component" value="Unassembled WGS sequence"/>
</dbReference>
<comment type="caution">
    <text evidence="17">The sequence shown here is derived from an EMBL/GenBank/DDBJ whole genome shotgun (WGS) entry which is preliminary data.</text>
</comment>
<evidence type="ECO:0000256" key="7">
    <source>
        <dbReference type="ARBA" id="ARBA00022695"/>
    </source>
</evidence>